<keyword evidence="5" id="KW-0547">Nucleotide-binding</keyword>
<keyword evidence="6" id="KW-0067">ATP-binding</keyword>
<dbReference type="SUPFAM" id="SSF52540">
    <property type="entry name" value="P-loop containing nucleoside triphosphate hydrolases"/>
    <property type="match status" value="1"/>
</dbReference>
<dbReference type="FunFam" id="3.40.50.300:FF:000224">
    <property type="entry name" value="Energy-coupling factor transporter ATP-binding protein EcfA"/>
    <property type="match status" value="1"/>
</dbReference>
<name>A0A9D1HIZ2_9FIRM</name>
<dbReference type="AlphaFoldDB" id="A0A9D1HIZ2"/>
<accession>A0A9D1HIZ2</accession>
<gene>
    <name evidence="10" type="ORF">IAB00_03025</name>
</gene>
<dbReference type="InterPro" id="IPR027417">
    <property type="entry name" value="P-loop_NTPase"/>
</dbReference>
<dbReference type="PANTHER" id="PTHR43553:SF24">
    <property type="entry name" value="ENERGY-COUPLING FACTOR TRANSPORTER ATP-BINDING PROTEIN ECFA1"/>
    <property type="match status" value="1"/>
</dbReference>
<evidence type="ECO:0000313" key="11">
    <source>
        <dbReference type="Proteomes" id="UP000824124"/>
    </source>
</evidence>
<dbReference type="InterPro" id="IPR015856">
    <property type="entry name" value="ABC_transpr_CbiO/EcfA_su"/>
</dbReference>
<dbReference type="CDD" id="cd03225">
    <property type="entry name" value="ABC_cobalt_CbiO_domain1"/>
    <property type="match status" value="1"/>
</dbReference>
<dbReference type="Proteomes" id="UP000824124">
    <property type="component" value="Unassembled WGS sequence"/>
</dbReference>
<comment type="subcellular location">
    <subcellularLocation>
        <location evidence="1">Cell membrane</location>
        <topology evidence="1">Peripheral membrane protein</topology>
    </subcellularLocation>
</comment>
<evidence type="ECO:0000313" key="10">
    <source>
        <dbReference type="EMBL" id="HIU10206.1"/>
    </source>
</evidence>
<dbReference type="PROSITE" id="PS50893">
    <property type="entry name" value="ABC_TRANSPORTER_2"/>
    <property type="match status" value="1"/>
</dbReference>
<evidence type="ECO:0000256" key="1">
    <source>
        <dbReference type="ARBA" id="ARBA00004202"/>
    </source>
</evidence>
<comment type="caution">
    <text evidence="10">The sequence shown here is derived from an EMBL/GenBank/DDBJ whole genome shotgun (WGS) entry which is preliminary data.</text>
</comment>
<keyword evidence="3" id="KW-0813">Transport</keyword>
<keyword evidence="8" id="KW-0472">Membrane</keyword>
<dbReference type="EMBL" id="DVMH01000018">
    <property type="protein sequence ID" value="HIU10206.1"/>
    <property type="molecule type" value="Genomic_DNA"/>
</dbReference>
<reference evidence="10" key="2">
    <citation type="journal article" date="2021" name="PeerJ">
        <title>Extensive microbial diversity within the chicken gut microbiome revealed by metagenomics and culture.</title>
        <authorList>
            <person name="Gilroy R."/>
            <person name="Ravi A."/>
            <person name="Getino M."/>
            <person name="Pursley I."/>
            <person name="Horton D.L."/>
            <person name="Alikhan N.F."/>
            <person name="Baker D."/>
            <person name="Gharbi K."/>
            <person name="Hall N."/>
            <person name="Watson M."/>
            <person name="Adriaenssens E.M."/>
            <person name="Foster-Nyarko E."/>
            <person name="Jarju S."/>
            <person name="Secka A."/>
            <person name="Antonio M."/>
            <person name="Oren A."/>
            <person name="Chaudhuri R.R."/>
            <person name="La Ragione R."/>
            <person name="Hildebrand F."/>
            <person name="Pallen M.J."/>
        </authorList>
    </citation>
    <scope>NUCLEOTIDE SEQUENCE</scope>
    <source>
        <strain evidence="10">2830</strain>
    </source>
</reference>
<reference evidence="10" key="1">
    <citation type="submission" date="2020-10" db="EMBL/GenBank/DDBJ databases">
        <authorList>
            <person name="Gilroy R."/>
        </authorList>
    </citation>
    <scope>NUCLEOTIDE SEQUENCE</scope>
    <source>
        <strain evidence="10">2830</strain>
    </source>
</reference>
<dbReference type="Gene3D" id="3.40.50.300">
    <property type="entry name" value="P-loop containing nucleotide triphosphate hydrolases"/>
    <property type="match status" value="1"/>
</dbReference>
<dbReference type="GO" id="GO:0043190">
    <property type="term" value="C:ATP-binding cassette (ABC) transporter complex"/>
    <property type="evidence" value="ECO:0007669"/>
    <property type="project" value="TreeGrafter"/>
</dbReference>
<dbReference type="SMART" id="SM00382">
    <property type="entry name" value="AAA"/>
    <property type="match status" value="1"/>
</dbReference>
<dbReference type="InterPro" id="IPR003593">
    <property type="entry name" value="AAA+_ATPase"/>
</dbReference>
<keyword evidence="4" id="KW-1003">Cell membrane</keyword>
<evidence type="ECO:0000259" key="9">
    <source>
        <dbReference type="PROSITE" id="PS50893"/>
    </source>
</evidence>
<dbReference type="PANTHER" id="PTHR43553">
    <property type="entry name" value="HEAVY METAL TRANSPORTER"/>
    <property type="match status" value="1"/>
</dbReference>
<dbReference type="InterPro" id="IPR003439">
    <property type="entry name" value="ABC_transporter-like_ATP-bd"/>
</dbReference>
<dbReference type="GO" id="GO:0042626">
    <property type="term" value="F:ATPase-coupled transmembrane transporter activity"/>
    <property type="evidence" value="ECO:0007669"/>
    <property type="project" value="TreeGrafter"/>
</dbReference>
<sequence length="267" mass="28469">MFQIEKLQFKYENGTKALDGVTLSIKRGEWFAVLGANGSGKSTLARHLNGLLLAASGRVLVDGREVGDYSDIKNLRRMVGLVFQNPDNQIVGNSVEEDVAFGLENLGVPRDEMRRRITEVLGQVGLAGLEQADPATLSGGQKQRLAIAGALAMQPQALILDEATAMLDPAGAAEVLSLLGDLHRQGLTIVMITHNMSEVVAADRAAVLSNGQLVFCGTPQEVFAAGDMLRACHLELPPAAALGEMLGIPGCMDLTELLERLQVEVTE</sequence>
<dbReference type="Pfam" id="PF00005">
    <property type="entry name" value="ABC_tran"/>
    <property type="match status" value="1"/>
</dbReference>
<keyword evidence="7" id="KW-1278">Translocase</keyword>
<dbReference type="PROSITE" id="PS00211">
    <property type="entry name" value="ABC_TRANSPORTER_1"/>
    <property type="match status" value="1"/>
</dbReference>
<dbReference type="InterPro" id="IPR050095">
    <property type="entry name" value="ECF_ABC_transporter_ATP-bd"/>
</dbReference>
<dbReference type="GO" id="GO:0005524">
    <property type="term" value="F:ATP binding"/>
    <property type="evidence" value="ECO:0007669"/>
    <property type="project" value="UniProtKB-KW"/>
</dbReference>
<dbReference type="NCBIfam" id="TIGR04520">
    <property type="entry name" value="ECF_ATPase_1"/>
    <property type="match status" value="1"/>
</dbReference>
<comment type="similarity">
    <text evidence="2">Belongs to the ABC transporter superfamily.</text>
</comment>
<dbReference type="InterPro" id="IPR030947">
    <property type="entry name" value="EcfA_1"/>
</dbReference>
<evidence type="ECO:0000256" key="5">
    <source>
        <dbReference type="ARBA" id="ARBA00022741"/>
    </source>
</evidence>
<evidence type="ECO:0000256" key="6">
    <source>
        <dbReference type="ARBA" id="ARBA00022840"/>
    </source>
</evidence>
<evidence type="ECO:0000256" key="8">
    <source>
        <dbReference type="ARBA" id="ARBA00023136"/>
    </source>
</evidence>
<protein>
    <submittedName>
        <fullName evidence="10">Energy-coupling factor transporter ATPase</fullName>
    </submittedName>
</protein>
<evidence type="ECO:0000256" key="3">
    <source>
        <dbReference type="ARBA" id="ARBA00022448"/>
    </source>
</evidence>
<evidence type="ECO:0000256" key="7">
    <source>
        <dbReference type="ARBA" id="ARBA00022967"/>
    </source>
</evidence>
<dbReference type="InterPro" id="IPR017871">
    <property type="entry name" value="ABC_transporter-like_CS"/>
</dbReference>
<organism evidence="10 11">
    <name type="scientific">Candidatus Avidehalobacter gallistercoris</name>
    <dbReference type="NCBI Taxonomy" id="2840694"/>
    <lineage>
        <taxon>Bacteria</taxon>
        <taxon>Bacillati</taxon>
        <taxon>Bacillota</taxon>
        <taxon>Clostridia</taxon>
        <taxon>Eubacteriales</taxon>
        <taxon>Peptococcaceae</taxon>
        <taxon>Peptococcaceae incertae sedis</taxon>
        <taxon>Candidatus Avidehalobacter</taxon>
    </lineage>
</organism>
<evidence type="ECO:0000256" key="4">
    <source>
        <dbReference type="ARBA" id="ARBA00022475"/>
    </source>
</evidence>
<evidence type="ECO:0000256" key="2">
    <source>
        <dbReference type="ARBA" id="ARBA00005417"/>
    </source>
</evidence>
<dbReference type="GO" id="GO:0016887">
    <property type="term" value="F:ATP hydrolysis activity"/>
    <property type="evidence" value="ECO:0007669"/>
    <property type="project" value="InterPro"/>
</dbReference>
<feature type="domain" description="ABC transporter" evidence="9">
    <location>
        <begin position="2"/>
        <end position="235"/>
    </location>
</feature>
<proteinExistence type="inferred from homology"/>